<dbReference type="GO" id="GO:0008024">
    <property type="term" value="C:cyclin/CDK positive transcription elongation factor complex"/>
    <property type="evidence" value="ECO:0000318"/>
    <property type="project" value="GO_Central"/>
</dbReference>
<dbReference type="Proteomes" id="UP000000600">
    <property type="component" value="Unassembled WGS sequence"/>
</dbReference>
<feature type="domain" description="Cyclin N-terminal" evidence="1">
    <location>
        <begin position="15"/>
        <end position="155"/>
    </location>
</feature>
<proteinExistence type="predicted"/>
<dbReference type="OrthoDB" id="25002at2759"/>
<evidence type="ECO:0000313" key="2">
    <source>
        <dbReference type="EMBL" id="CAK61677.1"/>
    </source>
</evidence>
<evidence type="ECO:0000259" key="1">
    <source>
        <dbReference type="Pfam" id="PF00134"/>
    </source>
</evidence>
<dbReference type="KEGG" id="ptm:GSPATT00031909001"/>
<dbReference type="GO" id="GO:0032786">
    <property type="term" value="P:positive regulation of DNA-templated transcription, elongation"/>
    <property type="evidence" value="ECO:0000318"/>
    <property type="project" value="GO_Central"/>
</dbReference>
<dbReference type="AlphaFoldDB" id="A0BT10"/>
<dbReference type="InParanoid" id="A0BT10"/>
<dbReference type="OMA" id="CWWNEYI"/>
<dbReference type="SUPFAM" id="SSF47954">
    <property type="entry name" value="Cyclin-like"/>
    <property type="match status" value="2"/>
</dbReference>
<dbReference type="GO" id="GO:0045944">
    <property type="term" value="P:positive regulation of transcription by RNA polymerase II"/>
    <property type="evidence" value="ECO:0000318"/>
    <property type="project" value="GO_Central"/>
</dbReference>
<dbReference type="eggNOG" id="KOG0834">
    <property type="taxonomic scope" value="Eukaryota"/>
</dbReference>
<evidence type="ECO:0000313" key="3">
    <source>
        <dbReference type="Proteomes" id="UP000000600"/>
    </source>
</evidence>
<dbReference type="RefSeq" id="XP_001429075.1">
    <property type="nucleotide sequence ID" value="XM_001429038.2"/>
</dbReference>
<dbReference type="GO" id="GO:0061575">
    <property type="term" value="F:cyclin-dependent protein serine/threonine kinase activator activity"/>
    <property type="evidence" value="ECO:0000318"/>
    <property type="project" value="GO_Central"/>
</dbReference>
<dbReference type="InterPro" id="IPR006671">
    <property type="entry name" value="Cyclin_N"/>
</dbReference>
<dbReference type="GO" id="GO:0005634">
    <property type="term" value="C:nucleus"/>
    <property type="evidence" value="ECO:0000318"/>
    <property type="project" value="GO_Central"/>
</dbReference>
<dbReference type="InterPro" id="IPR043198">
    <property type="entry name" value="Cyclin/Ssn8"/>
</dbReference>
<organism evidence="2 3">
    <name type="scientific">Paramecium tetraurelia</name>
    <dbReference type="NCBI Taxonomy" id="5888"/>
    <lineage>
        <taxon>Eukaryota</taxon>
        <taxon>Sar</taxon>
        <taxon>Alveolata</taxon>
        <taxon>Ciliophora</taxon>
        <taxon>Intramacronucleata</taxon>
        <taxon>Oligohymenophorea</taxon>
        <taxon>Peniculida</taxon>
        <taxon>Parameciidae</taxon>
        <taxon>Paramecium</taxon>
    </lineage>
</organism>
<dbReference type="FunCoup" id="A0BT10">
    <property type="interactions" value="555"/>
</dbReference>
<dbReference type="Gene3D" id="1.10.472.10">
    <property type="entry name" value="Cyclin-like"/>
    <property type="match status" value="2"/>
</dbReference>
<name>A0BT10_PARTE</name>
<dbReference type="EMBL" id="CT868015">
    <property type="protein sequence ID" value="CAK61677.1"/>
    <property type="molecule type" value="Genomic_DNA"/>
</dbReference>
<sequence>MKLLIYEDWKNSASSRDNFTFQQEVKIQSECYQIARDFEILLKNSEQSTFNQYFQKALSIFHRFAHQVSYRKFNRHIYMAACLFLSAKDNDMFDWSVKRYASAFINNCIQKKALDIDGLKIEVDDLNNRTISEKLISEKIIDAESHILQMIGYDLHIIVPQVYFQEAKTKLVAAQGDIQQLFEFAQKFLSDLFLNNACLYYEPKIITLCAITMASKLLKITIADLPSGEPWHSLFDQNLEVNAQTQKEILEMTNYFDQCIQILKS</sequence>
<dbReference type="FunFam" id="1.10.472.10:FF:000375">
    <property type="entry name" value="Uncharacterized protein"/>
    <property type="match status" value="1"/>
</dbReference>
<accession>A0BT10</accession>
<dbReference type="GeneID" id="5014859"/>
<dbReference type="PANTHER" id="PTHR10026">
    <property type="entry name" value="CYCLIN"/>
    <property type="match status" value="1"/>
</dbReference>
<gene>
    <name evidence="2" type="ORF">GSPATT00031909001</name>
</gene>
<dbReference type="CDD" id="cd20546">
    <property type="entry name" value="CYCLIN_SpCG1C_ScCTK2-like_rpt2"/>
    <property type="match status" value="1"/>
</dbReference>
<keyword evidence="3" id="KW-1185">Reference proteome</keyword>
<dbReference type="HOGENOM" id="CLU_1051521_0_0_1"/>
<dbReference type="InterPro" id="IPR036915">
    <property type="entry name" value="Cyclin-like_sf"/>
</dbReference>
<protein>
    <recommendedName>
        <fullName evidence="1">Cyclin N-terminal domain-containing protein</fullName>
    </recommendedName>
</protein>
<reference evidence="2 3" key="1">
    <citation type="journal article" date="2006" name="Nature">
        <title>Global trends of whole-genome duplications revealed by the ciliate Paramecium tetraurelia.</title>
        <authorList>
            <consortium name="Genoscope"/>
            <person name="Aury J.-M."/>
            <person name="Jaillon O."/>
            <person name="Duret L."/>
            <person name="Noel B."/>
            <person name="Jubin C."/>
            <person name="Porcel B.M."/>
            <person name="Segurens B."/>
            <person name="Daubin V."/>
            <person name="Anthouard V."/>
            <person name="Aiach N."/>
            <person name="Arnaiz O."/>
            <person name="Billaut A."/>
            <person name="Beisson J."/>
            <person name="Blanc I."/>
            <person name="Bouhouche K."/>
            <person name="Camara F."/>
            <person name="Duharcourt S."/>
            <person name="Guigo R."/>
            <person name="Gogendeau D."/>
            <person name="Katinka M."/>
            <person name="Keller A.-M."/>
            <person name="Kissmehl R."/>
            <person name="Klotz C."/>
            <person name="Koll F."/>
            <person name="Le Moue A."/>
            <person name="Lepere C."/>
            <person name="Malinsky S."/>
            <person name="Nowacki M."/>
            <person name="Nowak J.K."/>
            <person name="Plattner H."/>
            <person name="Poulain J."/>
            <person name="Ruiz F."/>
            <person name="Serrano V."/>
            <person name="Zagulski M."/>
            <person name="Dessen P."/>
            <person name="Betermier M."/>
            <person name="Weissenbach J."/>
            <person name="Scarpelli C."/>
            <person name="Schachter V."/>
            <person name="Sperling L."/>
            <person name="Meyer E."/>
            <person name="Cohen J."/>
            <person name="Wincker P."/>
        </authorList>
    </citation>
    <scope>NUCLEOTIDE SEQUENCE [LARGE SCALE GENOMIC DNA]</scope>
    <source>
        <strain evidence="2 3">Stock d4-2</strain>
    </source>
</reference>
<dbReference type="STRING" id="5888.A0BT10"/>
<dbReference type="Pfam" id="PF00134">
    <property type="entry name" value="Cyclin_N"/>
    <property type="match status" value="1"/>
</dbReference>